<proteinExistence type="predicted"/>
<feature type="non-terminal residue" evidence="2">
    <location>
        <position position="1"/>
    </location>
</feature>
<protein>
    <submittedName>
        <fullName evidence="2">DUF1415 domain-containing protein</fullName>
    </submittedName>
</protein>
<reference evidence="2 3" key="1">
    <citation type="submission" date="2018-09" db="EMBL/GenBank/DDBJ databases">
        <title>Acidovorax cavernicola nov. sp. isolated from Gruta de las Maravillas (Aracena, Spain).</title>
        <authorList>
            <person name="Jurado V."/>
            <person name="Gutierrez-Patricio S."/>
            <person name="Gonzalez-Pimentel J.L."/>
            <person name="Miller A.Z."/>
            <person name="Laiz L."/>
            <person name="Saiz-Jimenez C."/>
        </authorList>
    </citation>
    <scope>NUCLEOTIDE SEQUENCE [LARGE SCALE GENOMIC DNA]</scope>
    <source>
        <strain evidence="2 3">1011MAR4D40.2</strain>
    </source>
</reference>
<dbReference type="Proteomes" id="UP000265619">
    <property type="component" value="Unassembled WGS sequence"/>
</dbReference>
<name>A0A9X8GRZ2_9BURK</name>
<feature type="region of interest" description="Disordered" evidence="1">
    <location>
        <begin position="1"/>
        <end position="29"/>
    </location>
</feature>
<organism evidence="2 3">
    <name type="scientific">Acidovorax cavernicola</name>
    <dbReference type="NCBI Taxonomy" id="1675792"/>
    <lineage>
        <taxon>Bacteria</taxon>
        <taxon>Pseudomonadati</taxon>
        <taxon>Pseudomonadota</taxon>
        <taxon>Betaproteobacteria</taxon>
        <taxon>Burkholderiales</taxon>
        <taxon>Comamonadaceae</taxon>
        <taxon>Acidovorax</taxon>
    </lineage>
</organism>
<comment type="caution">
    <text evidence="2">The sequence shown here is derived from an EMBL/GenBank/DDBJ whole genome shotgun (WGS) entry which is preliminary data.</text>
</comment>
<dbReference type="EMBL" id="QXMN01000134">
    <property type="protein sequence ID" value="RIX71730.1"/>
    <property type="molecule type" value="Genomic_DNA"/>
</dbReference>
<evidence type="ECO:0000256" key="1">
    <source>
        <dbReference type="SAM" id="MobiDB-lite"/>
    </source>
</evidence>
<sequence>CPRRSRTEPPRRLNREPGVEADAAMVGCG</sequence>
<accession>A0A9X8GRZ2</accession>
<evidence type="ECO:0000313" key="3">
    <source>
        <dbReference type="Proteomes" id="UP000265619"/>
    </source>
</evidence>
<gene>
    <name evidence="2" type="ORF">D3H34_31620</name>
</gene>
<feature type="compositionally biased region" description="Basic and acidic residues" evidence="1">
    <location>
        <begin position="1"/>
        <end position="18"/>
    </location>
</feature>
<keyword evidence="3" id="KW-1185">Reference proteome</keyword>
<evidence type="ECO:0000313" key="2">
    <source>
        <dbReference type="EMBL" id="RIX71730.1"/>
    </source>
</evidence>
<dbReference type="AlphaFoldDB" id="A0A9X8GRZ2"/>